<dbReference type="Proteomes" id="UP000002280">
    <property type="component" value="Chromosome 1"/>
</dbReference>
<evidence type="ECO:0000256" key="1">
    <source>
        <dbReference type="ARBA" id="ARBA00004308"/>
    </source>
</evidence>
<protein>
    <submittedName>
        <fullName evidence="10">Matrix metallopeptidase 2</fullName>
    </submittedName>
</protein>
<dbReference type="InterPro" id="IPR002048">
    <property type="entry name" value="EF_hand_dom"/>
</dbReference>
<sequence length="413" mass="46078">MRHAWVWWSLSKFFHIRCSDSITAFASSQKLLQLSSYSARMFLAKALLEGAEKGLGEALGGVRGGGGQKGKGHLADLVGGIVNLISEASAAKYTPEPPPPYQHFTNVEASESDEVRQFRRVFYRLAGDDMEVGPADLMNILNKVISKHRELNTDGFSLDTCRSIVAVMDSDATGKLGFEEFKYLWNNIKKWQCVYKQYNTDHSTSLGGGQLKQAIQAAGFQLHEQLYQMIIRRYTEEDGSMEFTSFISCLVRLDAMFRAFKSLDGDRDGQVQNHDGSIDFREYVIGLAVLCNPANTEELIQVAFKLFDVDEDGYITEGEFTTILQASLGVPDLNVSGLFREIAKGDSTHVSYAEFKSFALKHPEYAKIFTTYLDLQTCHVFSLPKEDNVIPLVAHNKVSPEPAEDGTSDKKDD</sequence>
<evidence type="ECO:0000256" key="5">
    <source>
        <dbReference type="ARBA" id="ARBA00022737"/>
    </source>
</evidence>
<proteinExistence type="predicted"/>
<evidence type="ECO:0000256" key="3">
    <source>
        <dbReference type="ARBA" id="ARBA00022490"/>
    </source>
</evidence>
<dbReference type="AlphaFoldDB" id="A0A5F8GDC9"/>
<dbReference type="GO" id="GO:0005737">
    <property type="term" value="C:cytoplasm"/>
    <property type="evidence" value="ECO:0007669"/>
    <property type="project" value="UniProtKB-SubCell"/>
</dbReference>
<dbReference type="GO" id="GO:0005509">
    <property type="term" value="F:calcium ion binding"/>
    <property type="evidence" value="ECO:0007669"/>
    <property type="project" value="InterPro"/>
</dbReference>
<dbReference type="Ensembl" id="ENSMODT00000080043.1">
    <property type="protein sequence ID" value="ENSMODP00000045530.1"/>
    <property type="gene ID" value="ENSMODG00000013214.3"/>
</dbReference>
<reference evidence="10" key="2">
    <citation type="submission" date="2025-08" db="UniProtKB">
        <authorList>
            <consortium name="Ensembl"/>
        </authorList>
    </citation>
    <scope>IDENTIFICATION</scope>
</reference>
<keyword evidence="8" id="KW-0732">Signal</keyword>
<dbReference type="Gene3D" id="1.10.238.10">
    <property type="entry name" value="EF-hand"/>
    <property type="match status" value="2"/>
</dbReference>
<dbReference type="Bgee" id="ENSMODG00000013214">
    <property type="expression patterns" value="Expressed in skeleton of lower jaw and 19 other cell types or tissues"/>
</dbReference>
<dbReference type="Pfam" id="PF13499">
    <property type="entry name" value="EF-hand_7"/>
    <property type="match status" value="1"/>
</dbReference>
<organism evidence="10 11">
    <name type="scientific">Monodelphis domestica</name>
    <name type="common">Gray short-tailed opossum</name>
    <dbReference type="NCBI Taxonomy" id="13616"/>
    <lineage>
        <taxon>Eukaryota</taxon>
        <taxon>Metazoa</taxon>
        <taxon>Chordata</taxon>
        <taxon>Craniata</taxon>
        <taxon>Vertebrata</taxon>
        <taxon>Euteleostomi</taxon>
        <taxon>Mammalia</taxon>
        <taxon>Metatheria</taxon>
        <taxon>Didelphimorphia</taxon>
        <taxon>Didelphidae</taxon>
        <taxon>Monodelphis</taxon>
    </lineage>
</organism>
<dbReference type="InterPro" id="IPR018247">
    <property type="entry name" value="EF_Hand_1_Ca_BS"/>
</dbReference>
<evidence type="ECO:0000256" key="6">
    <source>
        <dbReference type="ARBA" id="ARBA00022837"/>
    </source>
</evidence>
<keyword evidence="11" id="KW-1185">Reference proteome</keyword>
<evidence type="ECO:0000259" key="9">
    <source>
        <dbReference type="PROSITE" id="PS50222"/>
    </source>
</evidence>
<feature type="signal peptide" evidence="8">
    <location>
        <begin position="1"/>
        <end position="21"/>
    </location>
</feature>
<feature type="chain" id="PRO_5023811953" evidence="8">
    <location>
        <begin position="22"/>
        <end position="413"/>
    </location>
</feature>
<dbReference type="CDD" id="cd00051">
    <property type="entry name" value="EFh"/>
    <property type="match status" value="1"/>
</dbReference>
<feature type="domain" description="EF-hand" evidence="9">
    <location>
        <begin position="156"/>
        <end position="191"/>
    </location>
</feature>
<feature type="domain" description="EF-hand" evidence="9">
    <location>
        <begin position="295"/>
        <end position="330"/>
    </location>
</feature>
<keyword evidence="6" id="KW-0106">Calcium</keyword>
<reference evidence="10" key="3">
    <citation type="submission" date="2025-09" db="UniProtKB">
        <authorList>
            <consortium name="Ensembl"/>
        </authorList>
    </citation>
    <scope>IDENTIFICATION</scope>
</reference>
<comment type="subcellular location">
    <subcellularLocation>
        <location evidence="2">Cytoplasm</location>
    </subcellularLocation>
    <subcellularLocation>
        <location evidence="1">Endomembrane system</location>
    </subcellularLocation>
</comment>
<evidence type="ECO:0000313" key="10">
    <source>
        <dbReference type="Ensembl" id="ENSMODP00000045530.1"/>
    </source>
</evidence>
<evidence type="ECO:0000256" key="8">
    <source>
        <dbReference type="SAM" id="SignalP"/>
    </source>
</evidence>
<dbReference type="InterPro" id="IPR011992">
    <property type="entry name" value="EF-hand-dom_pair"/>
</dbReference>
<dbReference type="PANTHER" id="PTHR46735">
    <property type="entry name" value="CALPAIN, SMALL SUBUNIT 1 A-RELATED"/>
    <property type="match status" value="1"/>
</dbReference>
<dbReference type="SMART" id="SM00054">
    <property type="entry name" value="EFh"/>
    <property type="match status" value="3"/>
</dbReference>
<keyword evidence="4" id="KW-0479">Metal-binding</keyword>
<evidence type="ECO:0000313" key="11">
    <source>
        <dbReference type="Proteomes" id="UP000002280"/>
    </source>
</evidence>
<accession>A0A5F8GDC9</accession>
<dbReference type="GO" id="GO:0012505">
    <property type="term" value="C:endomembrane system"/>
    <property type="evidence" value="ECO:0007669"/>
    <property type="project" value="UniProtKB-SubCell"/>
</dbReference>
<dbReference type="PROSITE" id="PS50222">
    <property type="entry name" value="EF_HAND_2"/>
    <property type="match status" value="2"/>
</dbReference>
<evidence type="ECO:0000256" key="7">
    <source>
        <dbReference type="ARBA" id="ARBA00023136"/>
    </source>
</evidence>
<keyword evidence="3" id="KW-0963">Cytoplasm</keyword>
<keyword evidence="7" id="KW-0472">Membrane</keyword>
<gene>
    <name evidence="10" type="primary">MMP2</name>
</gene>
<dbReference type="PROSITE" id="PS00018">
    <property type="entry name" value="EF_HAND_1"/>
    <property type="match status" value="2"/>
</dbReference>
<keyword evidence="5" id="KW-0677">Repeat</keyword>
<name>A0A5F8GDC9_MONDO</name>
<dbReference type="SUPFAM" id="SSF47473">
    <property type="entry name" value="EF-hand"/>
    <property type="match status" value="2"/>
</dbReference>
<reference evidence="10 11" key="1">
    <citation type="journal article" date="2007" name="Nature">
        <title>Genome of the marsupial Monodelphis domestica reveals innovation in non-coding sequences.</title>
        <authorList>
            <person name="Mikkelsen T.S."/>
            <person name="Wakefield M.J."/>
            <person name="Aken B."/>
            <person name="Amemiya C.T."/>
            <person name="Chang J.L."/>
            <person name="Duke S."/>
            <person name="Garber M."/>
            <person name="Gentles A.J."/>
            <person name="Goodstadt L."/>
            <person name="Heger A."/>
            <person name="Jurka J."/>
            <person name="Kamal M."/>
            <person name="Mauceli E."/>
            <person name="Searle S.M."/>
            <person name="Sharpe T."/>
            <person name="Baker M.L."/>
            <person name="Batzer M.A."/>
            <person name="Benos P.V."/>
            <person name="Belov K."/>
            <person name="Clamp M."/>
            <person name="Cook A."/>
            <person name="Cuff J."/>
            <person name="Das R."/>
            <person name="Davidow L."/>
            <person name="Deakin J.E."/>
            <person name="Fazzari M.J."/>
            <person name="Glass J.L."/>
            <person name="Grabherr M."/>
            <person name="Greally J.M."/>
            <person name="Gu W."/>
            <person name="Hore T.A."/>
            <person name="Huttley G.A."/>
            <person name="Kleber M."/>
            <person name="Jirtle R.L."/>
            <person name="Koina E."/>
            <person name="Lee J.T."/>
            <person name="Mahony S."/>
            <person name="Marra M.A."/>
            <person name="Miller R.D."/>
            <person name="Nicholls R.D."/>
            <person name="Oda M."/>
            <person name="Papenfuss A.T."/>
            <person name="Parra Z.E."/>
            <person name="Pollock D.D."/>
            <person name="Ray D.A."/>
            <person name="Schein J.E."/>
            <person name="Speed T.P."/>
            <person name="Thompson K."/>
            <person name="VandeBerg J.L."/>
            <person name="Wade C.M."/>
            <person name="Walker J.A."/>
            <person name="Waters P.D."/>
            <person name="Webber C."/>
            <person name="Weidman J.R."/>
            <person name="Xie X."/>
            <person name="Zody M.C."/>
            <person name="Baldwin J."/>
            <person name="Abdouelleil A."/>
            <person name="Abdulkadir J."/>
            <person name="Abebe A."/>
            <person name="Abera B."/>
            <person name="Abreu J."/>
            <person name="Acer S.C."/>
            <person name="Aftuck L."/>
            <person name="Alexander A."/>
            <person name="An P."/>
            <person name="Anderson E."/>
            <person name="Anderson S."/>
            <person name="Arachi H."/>
            <person name="Azer M."/>
            <person name="Bachantsang P."/>
            <person name="Barry A."/>
            <person name="Bayul T."/>
            <person name="Berlin A."/>
            <person name="Bessette D."/>
            <person name="Bloom T."/>
            <person name="Bloom T."/>
            <person name="Boguslavskiy L."/>
            <person name="Bonnet C."/>
            <person name="Boukhgalter B."/>
            <person name="Bourzgui I."/>
            <person name="Brown A."/>
            <person name="Cahill P."/>
            <person name="Channer S."/>
            <person name="Cheshatsang Y."/>
            <person name="Chuda L."/>
            <person name="Citroen M."/>
            <person name="Collymore A."/>
            <person name="Cooke P."/>
            <person name="Costello M."/>
            <person name="D'Aco K."/>
            <person name="Daza R."/>
            <person name="De Haan G."/>
            <person name="DeGray S."/>
            <person name="DeMaso C."/>
            <person name="Dhargay N."/>
            <person name="Dooley K."/>
            <person name="Dooley E."/>
            <person name="Doricent M."/>
            <person name="Dorje P."/>
            <person name="Dorjee K."/>
            <person name="Dupes A."/>
            <person name="Elong R."/>
            <person name="Falk J."/>
            <person name="Farina A."/>
            <person name="Faro S."/>
            <person name="Ferguson D."/>
            <person name="Fisher S."/>
            <person name="Foley C.D."/>
            <person name="Franke A."/>
            <person name="Friedrich D."/>
            <person name="Gadbois L."/>
            <person name="Gearin G."/>
            <person name="Gearin C.R."/>
            <person name="Giannoukos G."/>
            <person name="Goode T."/>
            <person name="Graham J."/>
            <person name="Grandbois E."/>
            <person name="Grewal S."/>
            <person name="Gyaltsen K."/>
            <person name="Hafez N."/>
            <person name="Hagos B."/>
            <person name="Hall J."/>
            <person name="Henson C."/>
            <person name="Hollinger A."/>
            <person name="Honan T."/>
            <person name="Huard M.D."/>
            <person name="Hughes L."/>
            <person name="Hurhula B."/>
            <person name="Husby M.E."/>
            <person name="Kamat A."/>
            <person name="Kanga B."/>
            <person name="Kashin S."/>
            <person name="Khazanovich D."/>
            <person name="Kisner P."/>
            <person name="Lance K."/>
            <person name="Lara M."/>
            <person name="Lee W."/>
            <person name="Lennon N."/>
            <person name="Letendre F."/>
            <person name="LeVine R."/>
            <person name="Lipovsky A."/>
            <person name="Liu X."/>
            <person name="Liu J."/>
            <person name="Liu S."/>
            <person name="Lokyitsang T."/>
            <person name="Lokyitsang Y."/>
            <person name="Lubonja R."/>
            <person name="Lui A."/>
            <person name="MacDonald P."/>
            <person name="Magnisalis V."/>
            <person name="Maru K."/>
            <person name="Matthews C."/>
            <person name="McCusker W."/>
            <person name="McDonough S."/>
            <person name="Mehta T."/>
            <person name="Meldrim J."/>
            <person name="Meneus L."/>
            <person name="Mihai O."/>
            <person name="Mihalev A."/>
            <person name="Mihova T."/>
            <person name="Mittelman R."/>
            <person name="Mlenga V."/>
            <person name="Montmayeur A."/>
            <person name="Mulrain L."/>
            <person name="Navidi A."/>
            <person name="Naylor J."/>
            <person name="Negash T."/>
            <person name="Nguyen T."/>
            <person name="Nguyen N."/>
            <person name="Nicol R."/>
            <person name="Norbu C."/>
            <person name="Norbu N."/>
            <person name="Novod N."/>
            <person name="O'Neill B."/>
            <person name="Osman S."/>
            <person name="Markiewicz E."/>
            <person name="Oyono O.L."/>
            <person name="Patti C."/>
            <person name="Phunkhang P."/>
            <person name="Pierre F."/>
            <person name="Priest M."/>
            <person name="Raghuraman S."/>
            <person name="Rege F."/>
            <person name="Reyes R."/>
            <person name="Rise C."/>
            <person name="Rogov P."/>
            <person name="Ross K."/>
            <person name="Ryan E."/>
            <person name="Settipalli S."/>
            <person name="Shea T."/>
            <person name="Sherpa N."/>
            <person name="Shi L."/>
            <person name="Shih D."/>
            <person name="Sparrow T."/>
            <person name="Spaulding J."/>
            <person name="Stalker J."/>
            <person name="Stange-Thomann N."/>
            <person name="Stavropoulos S."/>
            <person name="Stone C."/>
            <person name="Strader C."/>
            <person name="Tesfaye S."/>
            <person name="Thomson T."/>
            <person name="Thoulutsang Y."/>
            <person name="Thoulutsang D."/>
            <person name="Topham K."/>
            <person name="Topping I."/>
            <person name="Tsamla T."/>
            <person name="Vassiliev H."/>
            <person name="Vo A."/>
            <person name="Wangchuk T."/>
            <person name="Wangdi T."/>
            <person name="Weiand M."/>
            <person name="Wilkinson J."/>
            <person name="Wilson A."/>
            <person name="Yadav S."/>
            <person name="Young G."/>
            <person name="Yu Q."/>
            <person name="Zembek L."/>
            <person name="Zhong D."/>
            <person name="Zimmer A."/>
            <person name="Zwirko Z."/>
            <person name="Jaffe D.B."/>
            <person name="Alvarez P."/>
            <person name="Brockman W."/>
            <person name="Butler J."/>
            <person name="Chin C."/>
            <person name="Gnerre S."/>
            <person name="MacCallum I."/>
            <person name="Graves J.A."/>
            <person name="Ponting C.P."/>
            <person name="Breen M."/>
            <person name="Samollow P.B."/>
            <person name="Lander E.S."/>
            <person name="Lindblad-Toh K."/>
        </authorList>
    </citation>
    <scope>NUCLEOTIDE SEQUENCE [LARGE SCALE GENOMIC DNA]</scope>
</reference>
<evidence type="ECO:0000256" key="2">
    <source>
        <dbReference type="ARBA" id="ARBA00004496"/>
    </source>
</evidence>
<dbReference type="GeneTree" id="ENSGT00940000158511"/>
<evidence type="ECO:0000256" key="4">
    <source>
        <dbReference type="ARBA" id="ARBA00022723"/>
    </source>
</evidence>
<dbReference type="Pfam" id="PF13833">
    <property type="entry name" value="EF-hand_8"/>
    <property type="match status" value="1"/>
</dbReference>
<dbReference type="PANTHER" id="PTHR46735:SF4">
    <property type="entry name" value="CALPAIN SMALL SUBUNIT 2"/>
    <property type="match status" value="1"/>
</dbReference>